<dbReference type="PROSITE" id="PS51257">
    <property type="entry name" value="PROKAR_LIPOPROTEIN"/>
    <property type="match status" value="1"/>
</dbReference>
<dbReference type="EMBL" id="BGZI01000035">
    <property type="protein sequence ID" value="GBO90180.1"/>
    <property type="molecule type" value="Genomic_DNA"/>
</dbReference>
<sequence>MIIRYVLFMIAGFLLTGCLDSQSQQPSEEFISQALEENAPSALEVLRWKPGEEVSEQSFLKTVQWRAGKGSLKSQDLYVVELYGTLEFTMDYGKYVFTKEGEEGENAYWARRSFGKFSKGDVIQKTGTLEFRRHKDGWKAVEPKPIVIPKEIFSIRG</sequence>
<reference evidence="1 2" key="1">
    <citation type="journal article" date="2019" name="J. Gen. Appl. Microbiol.">
        <title>Aerobic degradation of cis-dichloroethene by the marine bacterium Marinobacter salsuginis strain 5N-3.</title>
        <authorList>
            <person name="Inoue Y."/>
            <person name="Fukunaga Y."/>
            <person name="Katsumata H."/>
            <person name="Ohji S."/>
            <person name="Hosoyama A."/>
            <person name="Mori K."/>
            <person name="Ando K."/>
        </authorList>
    </citation>
    <scope>NUCLEOTIDE SEQUENCE [LARGE SCALE GENOMIC DNA]</scope>
    <source>
        <strain evidence="1 2">NBRC 109114</strain>
    </source>
</reference>
<evidence type="ECO:0008006" key="3">
    <source>
        <dbReference type="Google" id="ProtNLM"/>
    </source>
</evidence>
<organism evidence="1 2">
    <name type="scientific">Marinobacter salsuginis</name>
    <dbReference type="NCBI Taxonomy" id="418719"/>
    <lineage>
        <taxon>Bacteria</taxon>
        <taxon>Pseudomonadati</taxon>
        <taxon>Pseudomonadota</taxon>
        <taxon>Gammaproteobacteria</taxon>
        <taxon>Pseudomonadales</taxon>
        <taxon>Marinobacteraceae</taxon>
        <taxon>Marinobacter</taxon>
    </lineage>
</organism>
<dbReference type="AlphaFoldDB" id="A0A5M3Q642"/>
<gene>
    <name evidence="1" type="ORF">MSSD14B_38480</name>
</gene>
<accession>A0A5M3Q642</accession>
<protein>
    <recommendedName>
        <fullName evidence="3">Lipoprotein</fullName>
    </recommendedName>
</protein>
<comment type="caution">
    <text evidence="1">The sequence shown here is derived from an EMBL/GenBank/DDBJ whole genome shotgun (WGS) entry which is preliminary data.</text>
</comment>
<evidence type="ECO:0000313" key="1">
    <source>
        <dbReference type="EMBL" id="GBO90180.1"/>
    </source>
</evidence>
<name>A0A5M3Q642_9GAMM</name>
<dbReference type="Proteomes" id="UP000387223">
    <property type="component" value="Unassembled WGS sequence"/>
</dbReference>
<evidence type="ECO:0000313" key="2">
    <source>
        <dbReference type="Proteomes" id="UP000387223"/>
    </source>
</evidence>
<proteinExistence type="predicted"/>